<dbReference type="InterPro" id="IPR013783">
    <property type="entry name" value="Ig-like_fold"/>
</dbReference>
<comment type="similarity">
    <text evidence="1">Belongs to the glycosyl hydrolase 3 family.</text>
</comment>
<dbReference type="InterPro" id="IPR036881">
    <property type="entry name" value="Glyco_hydro_3_C_sf"/>
</dbReference>
<dbReference type="Gene3D" id="3.20.20.300">
    <property type="entry name" value="Glycoside hydrolase, family 3, N-terminal domain"/>
    <property type="match status" value="1"/>
</dbReference>
<dbReference type="SUPFAM" id="SSF52279">
    <property type="entry name" value="Beta-D-glucan exohydrolase, C-terminal domain"/>
    <property type="match status" value="1"/>
</dbReference>
<dbReference type="InterPro" id="IPR026891">
    <property type="entry name" value="Fn3-like"/>
</dbReference>
<dbReference type="PANTHER" id="PTHR42715:SF10">
    <property type="entry name" value="BETA-GLUCOSIDASE"/>
    <property type="match status" value="1"/>
</dbReference>
<reference evidence="4" key="2">
    <citation type="submission" date="2021-04" db="EMBL/GenBank/DDBJ databases">
        <authorList>
            <person name="Gilroy R."/>
        </authorList>
    </citation>
    <scope>NUCLEOTIDE SEQUENCE</scope>
    <source>
        <strain evidence="4">CHK179-28034</strain>
    </source>
</reference>
<dbReference type="Gene3D" id="3.40.50.1700">
    <property type="entry name" value="Glycoside hydrolase family 3 C-terminal domain"/>
    <property type="match status" value="1"/>
</dbReference>
<feature type="domain" description="Fibronectin type III-like" evidence="3">
    <location>
        <begin position="353"/>
        <end position="428"/>
    </location>
</feature>
<evidence type="ECO:0000256" key="1">
    <source>
        <dbReference type="ARBA" id="ARBA00005336"/>
    </source>
</evidence>
<dbReference type="Gene3D" id="2.60.40.10">
    <property type="entry name" value="Immunoglobulins"/>
    <property type="match status" value="1"/>
</dbReference>
<sequence length="817" mass="91155">MDKWRRIQYQPNQPLYPDRERVTGSREHIELSRKAAGEGMVLLKNENGVLPFARGTKVALFGKAGVDYVKGGGGSGDVTTAYVRNLWDGMKEKEKEGRVFLMPELEEFYRKNVEKQYGEGFVPGMTEEPELPEELLREARSFTDTAVISICRFSGEGWDRKAVFHEELDNFPEEERRQIERSSTLFERGDFYLSRAEEALVNTVKENFAKVVVVLNAGGVVDSSWFKSDERIDSVLMAWQAGMEGGLAEADILCGDVNPSGKLADTFAASLEDYPSSEGFHDSVDYVDYTEDIYVGYRYFETITGAKEKVNYPFGFGLSYTDFILENRKVVYGSKMALLSVQVTNVGKFAGKEVVQVYYSAPQGCLGKPSKELAAFEKTRLLQPGESQSIFFKIPYTAMASFDDLGKIRKSAWVLEAGEYDFYIGTSVENARKLEEAYILSKDMVTEQLSSQCAPESLRTRLLADGSYEELPVKETALPADRNHPKQLPDEQMNSVTDYNAFEGLIPRAYVPDERTFSGKEGKVILLENVAKGTEKLSELLAQLNEDELAALLGGQPNTGVANTFGMGNLSHHGIPNVMTADGPAGLRIRPECGVTTTAWPCATLLACTWNTELVEQTGRAGAEEVKENNLGIWLTPAMNIHRSPLCGRNFEYYSEDPLLSGKTGAALVRGIQSMHIGATVKHFACNNKETNRKESDSRVSERALREIYLKGFEIVVKEAGPYLIMSSYNLINGVRASENPELLTNILREEWGFDGVVTSDWYSHGSHVMEAKAGNDIKMGCGFPKELKKAFEEGLLSREEMERDARRILEMILKID</sequence>
<dbReference type="GO" id="GO:0004553">
    <property type="term" value="F:hydrolase activity, hydrolyzing O-glycosyl compounds"/>
    <property type="evidence" value="ECO:0007669"/>
    <property type="project" value="InterPro"/>
</dbReference>
<dbReference type="Pfam" id="PF00933">
    <property type="entry name" value="Glyco_hydro_3"/>
    <property type="match status" value="1"/>
</dbReference>
<dbReference type="Pfam" id="PF14310">
    <property type="entry name" value="Fn3-like"/>
    <property type="match status" value="1"/>
</dbReference>
<dbReference type="InterPro" id="IPR001764">
    <property type="entry name" value="Glyco_hydro_3_N"/>
</dbReference>
<dbReference type="InterPro" id="IPR002772">
    <property type="entry name" value="Glyco_hydro_3_C"/>
</dbReference>
<dbReference type="EMBL" id="DXBR01000003">
    <property type="protein sequence ID" value="HIZ38357.1"/>
    <property type="molecule type" value="Genomic_DNA"/>
</dbReference>
<protein>
    <submittedName>
        <fullName evidence="4">Glycoside hydrolase family 3 C-terminal domain-containing protein</fullName>
    </submittedName>
</protein>
<dbReference type="AlphaFoldDB" id="A0A9D2EJF6"/>
<proteinExistence type="inferred from homology"/>
<gene>
    <name evidence="4" type="ORF">H9968_00305</name>
</gene>
<evidence type="ECO:0000313" key="5">
    <source>
        <dbReference type="Proteomes" id="UP000824049"/>
    </source>
</evidence>
<dbReference type="InterPro" id="IPR017853">
    <property type="entry name" value="GH"/>
</dbReference>
<dbReference type="GO" id="GO:0005975">
    <property type="term" value="P:carbohydrate metabolic process"/>
    <property type="evidence" value="ECO:0007669"/>
    <property type="project" value="InterPro"/>
</dbReference>
<organism evidence="4 5">
    <name type="scientific">Candidatus Anaerobutyricum stercoris</name>
    <dbReference type="NCBI Taxonomy" id="2838457"/>
    <lineage>
        <taxon>Bacteria</taxon>
        <taxon>Bacillati</taxon>
        <taxon>Bacillota</taxon>
        <taxon>Clostridia</taxon>
        <taxon>Lachnospirales</taxon>
        <taxon>Lachnospiraceae</taxon>
        <taxon>Anaerobutyricum</taxon>
    </lineage>
</organism>
<accession>A0A9D2EJF6</accession>
<dbReference type="Proteomes" id="UP000824049">
    <property type="component" value="Unassembled WGS sequence"/>
</dbReference>
<dbReference type="SMART" id="SM01217">
    <property type="entry name" value="Fn3_like"/>
    <property type="match status" value="1"/>
</dbReference>
<dbReference type="Pfam" id="PF01915">
    <property type="entry name" value="Glyco_hydro_3_C"/>
    <property type="match status" value="1"/>
</dbReference>
<dbReference type="InterPro" id="IPR050288">
    <property type="entry name" value="Cellulose_deg_GH3"/>
</dbReference>
<dbReference type="PRINTS" id="PR00133">
    <property type="entry name" value="GLHYDRLASE3"/>
</dbReference>
<comment type="caution">
    <text evidence="4">The sequence shown here is derived from an EMBL/GenBank/DDBJ whole genome shotgun (WGS) entry which is preliminary data.</text>
</comment>
<evidence type="ECO:0000259" key="3">
    <source>
        <dbReference type="SMART" id="SM01217"/>
    </source>
</evidence>
<evidence type="ECO:0000313" key="4">
    <source>
        <dbReference type="EMBL" id="HIZ38357.1"/>
    </source>
</evidence>
<dbReference type="SUPFAM" id="SSF51445">
    <property type="entry name" value="(Trans)glycosidases"/>
    <property type="match status" value="1"/>
</dbReference>
<name>A0A9D2EJF6_9FIRM</name>
<dbReference type="PANTHER" id="PTHR42715">
    <property type="entry name" value="BETA-GLUCOSIDASE"/>
    <property type="match status" value="1"/>
</dbReference>
<dbReference type="InterPro" id="IPR036962">
    <property type="entry name" value="Glyco_hydro_3_N_sf"/>
</dbReference>
<evidence type="ECO:0000256" key="2">
    <source>
        <dbReference type="ARBA" id="ARBA00022801"/>
    </source>
</evidence>
<keyword evidence="2 4" id="KW-0378">Hydrolase</keyword>
<reference evidence="4" key="1">
    <citation type="journal article" date="2021" name="PeerJ">
        <title>Extensive microbial diversity within the chicken gut microbiome revealed by metagenomics and culture.</title>
        <authorList>
            <person name="Gilroy R."/>
            <person name="Ravi A."/>
            <person name="Getino M."/>
            <person name="Pursley I."/>
            <person name="Horton D.L."/>
            <person name="Alikhan N.F."/>
            <person name="Baker D."/>
            <person name="Gharbi K."/>
            <person name="Hall N."/>
            <person name="Watson M."/>
            <person name="Adriaenssens E.M."/>
            <person name="Foster-Nyarko E."/>
            <person name="Jarju S."/>
            <person name="Secka A."/>
            <person name="Antonio M."/>
            <person name="Oren A."/>
            <person name="Chaudhuri R.R."/>
            <person name="La Ragione R."/>
            <person name="Hildebrand F."/>
            <person name="Pallen M.J."/>
        </authorList>
    </citation>
    <scope>NUCLEOTIDE SEQUENCE</scope>
    <source>
        <strain evidence="4">CHK179-28034</strain>
    </source>
</reference>